<dbReference type="KEGG" id="nfr:ERS450000_01004"/>
<gene>
    <name evidence="2" type="ORF">ERS450000_01004</name>
</gene>
<sequence length="110" mass="11754">MVAGNSKALQEATDSFARALPITAELADAAEAVLAGVEAELEKARAEAALLRLADRGHDDTVAMAYREGVSTGLAWERSRWRAVVRALRQLPARPVDDTGTAYFEGRGVS</sequence>
<proteinExistence type="predicted"/>
<accession>A0A0H5NH49</accession>
<dbReference type="RefSeq" id="WP_011209593.1">
    <property type="nucleotide sequence ID" value="NZ_CAACYE020000001.1"/>
</dbReference>
<dbReference type="GeneID" id="61133778"/>
<keyword evidence="1" id="KW-0175">Coiled coil</keyword>
<dbReference type="AlphaFoldDB" id="A0A0H5NH49"/>
<dbReference type="EMBL" id="LN868938">
    <property type="protein sequence ID" value="CRY74843.1"/>
    <property type="molecule type" value="Genomic_DNA"/>
</dbReference>
<protein>
    <submittedName>
        <fullName evidence="2">Uncharacterized protein</fullName>
    </submittedName>
</protein>
<evidence type="ECO:0000313" key="3">
    <source>
        <dbReference type="Proteomes" id="UP000057820"/>
    </source>
</evidence>
<dbReference type="Proteomes" id="UP000057820">
    <property type="component" value="Chromosome 1"/>
</dbReference>
<name>A0A0H5NH49_NOCFR</name>
<feature type="coiled-coil region" evidence="1">
    <location>
        <begin position="27"/>
        <end position="54"/>
    </location>
</feature>
<organism evidence="2 3">
    <name type="scientific">Nocardia farcinica</name>
    <dbReference type="NCBI Taxonomy" id="37329"/>
    <lineage>
        <taxon>Bacteria</taxon>
        <taxon>Bacillati</taxon>
        <taxon>Actinomycetota</taxon>
        <taxon>Actinomycetes</taxon>
        <taxon>Mycobacteriales</taxon>
        <taxon>Nocardiaceae</taxon>
        <taxon>Nocardia</taxon>
    </lineage>
</organism>
<evidence type="ECO:0000256" key="1">
    <source>
        <dbReference type="SAM" id="Coils"/>
    </source>
</evidence>
<evidence type="ECO:0000313" key="2">
    <source>
        <dbReference type="EMBL" id="CRY74843.1"/>
    </source>
</evidence>
<reference evidence="3" key="1">
    <citation type="submission" date="2015-03" db="EMBL/GenBank/DDBJ databases">
        <authorList>
            <consortium name="Pathogen Informatics"/>
        </authorList>
    </citation>
    <scope>NUCLEOTIDE SEQUENCE [LARGE SCALE GENOMIC DNA]</scope>
    <source>
        <strain evidence="3">NCTC11134</strain>
    </source>
</reference>